<dbReference type="CDD" id="cd07830">
    <property type="entry name" value="STKc_MAK_like"/>
    <property type="match status" value="1"/>
</dbReference>
<proteinExistence type="predicted"/>
<dbReference type="Gene3D" id="3.30.200.20">
    <property type="entry name" value="Phosphorylase Kinase, domain 1"/>
    <property type="match status" value="1"/>
</dbReference>
<keyword evidence="1" id="KW-0723">Serine/threonine-protein kinase</keyword>
<dbReference type="PROSITE" id="PS50011">
    <property type="entry name" value="PROTEIN_KINASE_DOM"/>
    <property type="match status" value="1"/>
</dbReference>
<dbReference type="InterPro" id="IPR050117">
    <property type="entry name" value="MAPK"/>
</dbReference>
<feature type="region of interest" description="Disordered" evidence="4">
    <location>
        <begin position="650"/>
        <end position="670"/>
    </location>
</feature>
<feature type="compositionally biased region" description="Polar residues" evidence="4">
    <location>
        <begin position="431"/>
        <end position="440"/>
    </location>
</feature>
<keyword evidence="1" id="KW-0418">Kinase</keyword>
<dbReference type="AlphaFoldDB" id="A0A9P5XR59"/>
<evidence type="ECO:0000313" key="7">
    <source>
        <dbReference type="Proteomes" id="UP000807342"/>
    </source>
</evidence>
<dbReference type="GO" id="GO:0004674">
    <property type="term" value="F:protein serine/threonine kinase activity"/>
    <property type="evidence" value="ECO:0007669"/>
    <property type="project" value="UniProtKB-KW"/>
</dbReference>
<keyword evidence="7" id="KW-1185">Reference proteome</keyword>
<feature type="region of interest" description="Disordered" evidence="4">
    <location>
        <begin position="796"/>
        <end position="885"/>
    </location>
</feature>
<dbReference type="OrthoDB" id="2158884at2759"/>
<dbReference type="EMBL" id="MU151058">
    <property type="protein sequence ID" value="KAF9453826.1"/>
    <property type="molecule type" value="Genomic_DNA"/>
</dbReference>
<dbReference type="InterPro" id="IPR008271">
    <property type="entry name" value="Ser/Thr_kinase_AS"/>
</dbReference>
<dbReference type="SUPFAM" id="SSF56112">
    <property type="entry name" value="Protein kinase-like (PK-like)"/>
    <property type="match status" value="1"/>
</dbReference>
<dbReference type="PANTHER" id="PTHR24055">
    <property type="entry name" value="MITOGEN-ACTIVATED PROTEIN KINASE"/>
    <property type="match status" value="1"/>
</dbReference>
<dbReference type="InterPro" id="IPR011009">
    <property type="entry name" value="Kinase-like_dom_sf"/>
</dbReference>
<feature type="compositionally biased region" description="Low complexity" evidence="4">
    <location>
        <begin position="952"/>
        <end position="968"/>
    </location>
</feature>
<dbReference type="Pfam" id="PF00069">
    <property type="entry name" value="Pkinase"/>
    <property type="match status" value="1"/>
</dbReference>
<sequence>MYQNHPQSRNNNTNNVPKSPIVVLGIPSVTIENNRLVVGNANTSSTRSYTTIKCLGDGSFGTVWLCDWHGTLPPNTPLSPMQCGAGARPEWTGKRLVAVKLMKKEWAGGWDECQKLKELQSLRTIPFHPNIIPLYDFFLLPDTRQLCFVFESMEGNLYHLIKARKGRALAGGLVCDIFRQIVSGLDHIHTAGYFHRDMKPENVLVTTIGLHDYVSVSPVAPPNAPREKDVIGIIKLADFGLARETKSKPPYTEYVSTRWYRAPEVLLMSRDYSNPVDMWALGTIMAELVNLKPLFPGSDHRDQINRICEIMGDPCSDYRDGHQNPIGGGAWPKGIQLAERYGLRFSPSPPRDIHTLFERTVPISLIHCIRDLLKYDPDKRLTSRQCLEHPYLLETLPRNDIPKPRDLSPPTNGSTVQRQNGAPLHRPPYSQHPSIPNAPSTHRAPYHPSPGVVQHSHPHAHGVPVPSHQDYPMEITSPPPQLPVQAASQPYTNGHAAGTPMVTDPPARFEAANGRANLPTPQGPPKPSKFGFIKPSKWLFGGGSSQLPPVEEIPGGLAKSSGRKRTQSSSTDRSVRVSTPPENESRKNKKEAERLQREAEKQRRELAEKSNREQARAVIQKRNQLMQKASGADLEWQTGNEQRIVLKTKAKQNSSGPIRKNQVANPSTVGSASTTINAAAGRFGTYNNDSLAVGSDRGDWRSTERIAKARRRDFDDDHSMSSSDVHSISRMSSISFATVDSDPGPSRLRNRASHFNISRMTSMSSLRTFDDFPASARSSNSFSLEGQLVHDFRTQASMNPDGHLGSVSPPPVGTLSLSPTLSPSLSPSPPWIQQVQQPKEFNINQKSPHSPYEFPVTLQPPSPYGHPPSPYGHPPSSGNTPKSAKSHINPIFKVVSYKWDRADGLVPNDDSGDLIQPPLPPSTGNHLSSPNKLPPFSQLEAVAGGEYPPLSPMSFTTPSEETSSSSNT</sequence>
<protein>
    <submittedName>
        <fullName evidence="6">Pkinase-domain-containing protein</fullName>
    </submittedName>
</protein>
<feature type="compositionally biased region" description="Polar residues" evidence="4">
    <location>
        <begin position="831"/>
        <end position="848"/>
    </location>
</feature>
<dbReference type="SMART" id="SM00220">
    <property type="entry name" value="S_TKc"/>
    <property type="match status" value="1"/>
</dbReference>
<evidence type="ECO:0000259" key="5">
    <source>
        <dbReference type="PROSITE" id="PS50011"/>
    </source>
</evidence>
<feature type="compositionally biased region" description="Low complexity" evidence="4">
    <location>
        <begin position="567"/>
        <end position="579"/>
    </location>
</feature>
<gene>
    <name evidence="6" type="ORF">P691DRAFT_799320</name>
</gene>
<name>A0A9P5XR59_9AGAR</name>
<keyword evidence="1" id="KW-0808">Transferase</keyword>
<dbReference type="Gene3D" id="1.10.510.10">
    <property type="entry name" value="Transferase(Phosphotransferase) domain 1"/>
    <property type="match status" value="1"/>
</dbReference>
<evidence type="ECO:0000256" key="3">
    <source>
        <dbReference type="ARBA" id="ARBA00022840"/>
    </source>
</evidence>
<reference evidence="6" key="1">
    <citation type="submission" date="2020-11" db="EMBL/GenBank/DDBJ databases">
        <authorList>
            <consortium name="DOE Joint Genome Institute"/>
            <person name="Ahrendt S."/>
            <person name="Riley R."/>
            <person name="Andreopoulos W."/>
            <person name="Labutti K."/>
            <person name="Pangilinan J."/>
            <person name="Ruiz-Duenas F.J."/>
            <person name="Barrasa J.M."/>
            <person name="Sanchez-Garcia M."/>
            <person name="Camarero S."/>
            <person name="Miyauchi S."/>
            <person name="Serrano A."/>
            <person name="Linde D."/>
            <person name="Babiker R."/>
            <person name="Drula E."/>
            <person name="Ayuso-Fernandez I."/>
            <person name="Pacheco R."/>
            <person name="Padilla G."/>
            <person name="Ferreira P."/>
            <person name="Barriuso J."/>
            <person name="Kellner H."/>
            <person name="Castanera R."/>
            <person name="Alfaro M."/>
            <person name="Ramirez L."/>
            <person name="Pisabarro A.G."/>
            <person name="Kuo A."/>
            <person name="Tritt A."/>
            <person name="Lipzen A."/>
            <person name="He G."/>
            <person name="Yan M."/>
            <person name="Ng V."/>
            <person name="Cullen D."/>
            <person name="Martin F."/>
            <person name="Rosso M.-N."/>
            <person name="Henrissat B."/>
            <person name="Hibbett D."/>
            <person name="Martinez A.T."/>
            <person name="Grigoriev I.V."/>
        </authorList>
    </citation>
    <scope>NUCLEOTIDE SEQUENCE</scope>
    <source>
        <strain evidence="6">MF-IS2</strain>
    </source>
</reference>
<keyword evidence="2" id="KW-0547">Nucleotide-binding</keyword>
<dbReference type="Proteomes" id="UP000807342">
    <property type="component" value="Unassembled WGS sequence"/>
</dbReference>
<evidence type="ECO:0000313" key="6">
    <source>
        <dbReference type="EMBL" id="KAF9453826.1"/>
    </source>
</evidence>
<feature type="domain" description="Protein kinase" evidence="5">
    <location>
        <begin position="49"/>
        <end position="392"/>
    </location>
</feature>
<feature type="compositionally biased region" description="Basic and acidic residues" evidence="4">
    <location>
        <begin position="583"/>
        <end position="615"/>
    </location>
</feature>
<feature type="compositionally biased region" description="Pro residues" evidence="4">
    <location>
        <begin position="858"/>
        <end position="873"/>
    </location>
</feature>
<accession>A0A9P5XR59</accession>
<feature type="region of interest" description="Disordered" evidence="4">
    <location>
        <begin position="397"/>
        <end position="615"/>
    </location>
</feature>
<evidence type="ECO:0000256" key="4">
    <source>
        <dbReference type="SAM" id="MobiDB-lite"/>
    </source>
</evidence>
<keyword evidence="3" id="KW-0067">ATP-binding</keyword>
<evidence type="ECO:0000256" key="1">
    <source>
        <dbReference type="ARBA" id="ARBA00022527"/>
    </source>
</evidence>
<feature type="region of interest" description="Disordered" evidence="4">
    <location>
        <begin position="903"/>
        <end position="968"/>
    </location>
</feature>
<feature type="compositionally biased region" description="Low complexity" evidence="4">
    <location>
        <begin position="813"/>
        <end position="825"/>
    </location>
</feature>
<dbReference type="GO" id="GO:0005524">
    <property type="term" value="F:ATP binding"/>
    <property type="evidence" value="ECO:0007669"/>
    <property type="project" value="UniProtKB-KW"/>
</dbReference>
<dbReference type="PROSITE" id="PS00108">
    <property type="entry name" value="PROTEIN_KINASE_ST"/>
    <property type="match status" value="1"/>
</dbReference>
<dbReference type="InterPro" id="IPR000719">
    <property type="entry name" value="Prot_kinase_dom"/>
</dbReference>
<feature type="compositionally biased region" description="Polar residues" evidence="4">
    <location>
        <begin position="409"/>
        <end position="420"/>
    </location>
</feature>
<organism evidence="6 7">
    <name type="scientific">Macrolepiota fuliginosa MF-IS2</name>
    <dbReference type="NCBI Taxonomy" id="1400762"/>
    <lineage>
        <taxon>Eukaryota</taxon>
        <taxon>Fungi</taxon>
        <taxon>Dikarya</taxon>
        <taxon>Basidiomycota</taxon>
        <taxon>Agaricomycotina</taxon>
        <taxon>Agaricomycetes</taxon>
        <taxon>Agaricomycetidae</taxon>
        <taxon>Agaricales</taxon>
        <taxon>Agaricineae</taxon>
        <taxon>Agaricaceae</taxon>
        <taxon>Macrolepiota</taxon>
    </lineage>
</organism>
<comment type="caution">
    <text evidence="6">The sequence shown here is derived from an EMBL/GenBank/DDBJ whole genome shotgun (WGS) entry which is preliminary data.</text>
</comment>
<evidence type="ECO:0000256" key="2">
    <source>
        <dbReference type="ARBA" id="ARBA00022741"/>
    </source>
</evidence>
<feature type="compositionally biased region" description="Polar residues" evidence="4">
    <location>
        <begin position="922"/>
        <end position="931"/>
    </location>
</feature>
<feature type="compositionally biased region" description="Polar residues" evidence="4">
    <location>
        <begin position="651"/>
        <end position="670"/>
    </location>
</feature>